<accession>A0ABR9UWP7</accession>
<reference evidence="5 6" key="1">
    <citation type="submission" date="2020-10" db="EMBL/GenBank/DDBJ databases">
        <authorList>
            <person name="Castelo-Branco R."/>
            <person name="Eusebio N."/>
            <person name="Adriana R."/>
            <person name="Vieira A."/>
            <person name="Brugerolle De Fraissinette N."/>
            <person name="Rezende De Castro R."/>
            <person name="Schneider M.P."/>
            <person name="Vasconcelos V."/>
            <person name="Leao P.N."/>
        </authorList>
    </citation>
    <scope>NUCLEOTIDE SEQUENCE [LARGE SCALE GENOMIC DNA]</scope>
    <source>
        <strain evidence="5 6">LEGE 06123</strain>
    </source>
</reference>
<dbReference type="Gene3D" id="2.40.170.20">
    <property type="entry name" value="TonB-dependent receptor, beta-barrel domain"/>
    <property type="match status" value="1"/>
</dbReference>
<evidence type="ECO:0000256" key="2">
    <source>
        <dbReference type="ARBA" id="ARBA00023136"/>
    </source>
</evidence>
<comment type="caution">
    <text evidence="5">The sequence shown here is derived from an EMBL/GenBank/DDBJ whole genome shotgun (WGS) entry which is preliminary data.</text>
</comment>
<feature type="domain" description="TonB-dependent receptor-like beta-barrel" evidence="4">
    <location>
        <begin position="2"/>
        <end position="48"/>
    </location>
</feature>
<keyword evidence="3" id="KW-0998">Cell outer membrane</keyword>
<evidence type="ECO:0000313" key="5">
    <source>
        <dbReference type="EMBL" id="MBE9192701.1"/>
    </source>
</evidence>
<evidence type="ECO:0000256" key="1">
    <source>
        <dbReference type="ARBA" id="ARBA00004442"/>
    </source>
</evidence>
<dbReference type="InterPro" id="IPR036942">
    <property type="entry name" value="Beta-barrel_TonB_sf"/>
</dbReference>
<protein>
    <submittedName>
        <fullName evidence="5">TonB-dependent receptor</fullName>
    </submittedName>
</protein>
<sequence>MPRNAFNLWTTYELQSGSLQGLGVFYFGERQGDLANTFELPSYIRTDALRPPLFVMPEHG</sequence>
<evidence type="ECO:0000313" key="6">
    <source>
        <dbReference type="Proteomes" id="UP000651156"/>
    </source>
</evidence>
<dbReference type="InterPro" id="IPR000531">
    <property type="entry name" value="Beta-barrel_TonB"/>
</dbReference>
<evidence type="ECO:0000256" key="3">
    <source>
        <dbReference type="ARBA" id="ARBA00023237"/>
    </source>
</evidence>
<comment type="subcellular location">
    <subcellularLocation>
        <location evidence="1">Cell outer membrane</location>
    </subcellularLocation>
</comment>
<evidence type="ECO:0000259" key="4">
    <source>
        <dbReference type="Pfam" id="PF00593"/>
    </source>
</evidence>
<dbReference type="EMBL" id="JADEWN010000063">
    <property type="protein sequence ID" value="MBE9192701.1"/>
    <property type="molecule type" value="Genomic_DNA"/>
</dbReference>
<name>A0ABR9UWP7_9CHRO</name>
<gene>
    <name evidence="5" type="ORF">IQ230_20570</name>
</gene>
<dbReference type="Pfam" id="PF00593">
    <property type="entry name" value="TonB_dep_Rec_b-barrel"/>
    <property type="match status" value="1"/>
</dbReference>
<organism evidence="5 6">
    <name type="scientific">Gloeocapsopsis crepidinum LEGE 06123</name>
    <dbReference type="NCBI Taxonomy" id="588587"/>
    <lineage>
        <taxon>Bacteria</taxon>
        <taxon>Bacillati</taxon>
        <taxon>Cyanobacteriota</taxon>
        <taxon>Cyanophyceae</taxon>
        <taxon>Oscillatoriophycideae</taxon>
        <taxon>Chroococcales</taxon>
        <taxon>Chroococcaceae</taxon>
        <taxon>Gloeocapsopsis</taxon>
    </lineage>
</organism>
<dbReference type="SUPFAM" id="SSF56935">
    <property type="entry name" value="Porins"/>
    <property type="match status" value="1"/>
</dbReference>
<dbReference type="Proteomes" id="UP000651156">
    <property type="component" value="Unassembled WGS sequence"/>
</dbReference>
<keyword evidence="6" id="KW-1185">Reference proteome</keyword>
<proteinExistence type="predicted"/>
<keyword evidence="5" id="KW-0675">Receptor</keyword>
<keyword evidence="2" id="KW-0472">Membrane</keyword>